<feature type="coiled-coil region" evidence="1">
    <location>
        <begin position="21"/>
        <end position="48"/>
    </location>
</feature>
<proteinExistence type="predicted"/>
<organism evidence="3 4">
    <name type="scientific">Hymenoscyphus albidus</name>
    <dbReference type="NCBI Taxonomy" id="595503"/>
    <lineage>
        <taxon>Eukaryota</taxon>
        <taxon>Fungi</taxon>
        <taxon>Dikarya</taxon>
        <taxon>Ascomycota</taxon>
        <taxon>Pezizomycotina</taxon>
        <taxon>Leotiomycetes</taxon>
        <taxon>Helotiales</taxon>
        <taxon>Helotiaceae</taxon>
        <taxon>Hymenoscyphus</taxon>
    </lineage>
</organism>
<dbReference type="AlphaFoldDB" id="A0A9N9LR68"/>
<feature type="region of interest" description="Disordered" evidence="2">
    <location>
        <begin position="1"/>
        <end position="20"/>
    </location>
</feature>
<sequence length="315" mass="36346">MLEQSPSAAPDLQDADPHQELRRMKRKMHTLEAELEKSNAEKHAVLRKFGELKGELKASNDTTDELIEEVVELRIKFEKRADERDAALSRAGQLNAAVKLSENIEEELKNEATQLRAQLEKITEERDNALDKVGQLKAQLKENTEKDTPIVTNELSTIEPANKKRKLDDIDASSIKQEPQDGQEAWIASVEELRTKLLPFNFMPATKPVHKPLLSYLTSLLFSYHKCESYDPKDKGLHRSKRMRNLERYKAQVDPHYEPTEWQCFVDVIFGHNIDRIKYIKGNERCTTCVERESGCIQIKNINGALWMRCFREST</sequence>
<gene>
    <name evidence="3" type="ORF">HYALB_00011352</name>
</gene>
<dbReference type="Proteomes" id="UP000701801">
    <property type="component" value="Unassembled WGS sequence"/>
</dbReference>
<evidence type="ECO:0000313" key="3">
    <source>
        <dbReference type="EMBL" id="CAG8977107.1"/>
    </source>
</evidence>
<evidence type="ECO:0000256" key="1">
    <source>
        <dbReference type="SAM" id="Coils"/>
    </source>
</evidence>
<name>A0A9N9LR68_9HELO</name>
<dbReference type="OrthoDB" id="10308977at2759"/>
<feature type="coiled-coil region" evidence="1">
    <location>
        <begin position="94"/>
        <end position="146"/>
    </location>
</feature>
<protein>
    <submittedName>
        <fullName evidence="3">Uncharacterized protein</fullName>
    </submittedName>
</protein>
<evidence type="ECO:0000313" key="4">
    <source>
        <dbReference type="Proteomes" id="UP000701801"/>
    </source>
</evidence>
<dbReference type="EMBL" id="CAJVRM010000205">
    <property type="protein sequence ID" value="CAG8977107.1"/>
    <property type="molecule type" value="Genomic_DNA"/>
</dbReference>
<keyword evidence="4" id="KW-1185">Reference proteome</keyword>
<comment type="caution">
    <text evidence="3">The sequence shown here is derived from an EMBL/GenBank/DDBJ whole genome shotgun (WGS) entry which is preliminary data.</text>
</comment>
<reference evidence="3" key="1">
    <citation type="submission" date="2021-07" db="EMBL/GenBank/DDBJ databases">
        <authorList>
            <person name="Durling M."/>
        </authorList>
    </citation>
    <scope>NUCLEOTIDE SEQUENCE</scope>
</reference>
<accession>A0A9N9LR68</accession>
<keyword evidence="1" id="KW-0175">Coiled coil</keyword>
<evidence type="ECO:0000256" key="2">
    <source>
        <dbReference type="SAM" id="MobiDB-lite"/>
    </source>
</evidence>